<keyword evidence="1" id="KW-0175">Coiled coil</keyword>
<evidence type="ECO:0000256" key="2">
    <source>
        <dbReference type="SAM" id="SignalP"/>
    </source>
</evidence>
<evidence type="ECO:0000313" key="4">
    <source>
        <dbReference type="EMBL" id="KDE61296.1"/>
    </source>
</evidence>
<evidence type="ECO:0000256" key="1">
    <source>
        <dbReference type="SAM" id="Coils"/>
    </source>
</evidence>
<dbReference type="Proteomes" id="UP000027473">
    <property type="component" value="Unassembled WGS sequence"/>
</dbReference>
<dbReference type="InterPro" id="IPR036709">
    <property type="entry name" value="Autotransporte_beta_dom_sf"/>
</dbReference>
<gene>
    <name evidence="4" type="ORF">FUSO3_10545</name>
</gene>
<comment type="caution">
    <text evidence="4">The sequence shown here is derived from an EMBL/GenBank/DDBJ whole genome shotgun (WGS) entry which is preliminary data.</text>
</comment>
<name>A0AB73BTV0_9FUSO</name>
<dbReference type="InterPro" id="IPR005546">
    <property type="entry name" value="Autotransporte_beta"/>
</dbReference>
<sequence>MRNRLFILCLASLASVSYAKEGKAYEGPAHYRVIETQEHIVPIERGAYEDLLRVVDEQNRQKGIFSNYLQKGRDSRHLGNVDLVPVAQFAGDYDNFKVDLTYKKTSTSFGYHGVDQLLTQKDKALKEDKTFDKLSYSREGNQKRFYFGNGNTVKDILITGTDGFDKKLEETKQQKNDRYVIEGVYKRPYKIRNQLGISVDEYKKNIEGQSREKALEYIKKKLEEKLEDPEHKKIEMKNGELYTTDKNGKEWKVLLHIEPVSIPEIRYGSTKQEYKDDIFTNIYLYTPTSSPDDKKDSSGRVFYTKDNNIIVEDKFKYPENVVEFDSRKKEIKEQYEKDKKELTPEKFNEKWVKPFEKGGEFEKELSAMKGELEKASKEKEIEDKKKEEAEKEKNKVREDKRWPDGLYWWDLKEEKKEELIKKYPDAKELLEKYFEQDKIYQEADKKSNKLYEEISKEIPRKHGFYDGWGAEEKDKKWLKIAIANKNLTRKYLGKDIEFRGQGRIDGIVDLGEGHNQLTIQEQFTGRYGTNIILGSKAALKNIAFVNVSGAIGDSSHASLSGRTSLSLDIDPTITNPKGHMIQHAFKNSDPNIVFRGIGSITSSSNRNDFYIELMASRIAKNSIVDMGRKLKYKTQDFHDPAKELDMEIKLISDSIAHTIENKEEKEEGNSLVEVKIREQIKALNEKENAVYGSIHHSGRLDILQPTLTTTNKKTTFNVVDDDREETKKTRLIHLIKTDSPEKVVQEIGQFNLSDTAKKEAIERVRKIADSENMKKLKEKTEQFKGLVNSEEYKKLEFAKQGENITNLNPGETWQELRQGSYDKTTIERKVNEVKEVIEKIDQKTVTRLVEKYPKMEVLKNIKQNLQSLKESLEKLKDEELKSENTKVQRLFSIFSSLGIKLQEQVSMTEDTLDNETANNFEKYYTEDRRNYMELKNMLFYTIREEESLSELKNVISQLQERNIYSKLNKVAKNELSTYTNLPYDIDHSLLEKKTLYTRGGFISSRTVQKNFKGNIYTGYGIFEEEYKKGLRIGGIVGGANTDHTETYSRTLRTVATESSIKGVSAYAGAYVNKKLTTPNLEWISGLGLQYGYYTVKRQLKNNYQELHSKGHSQIGALSTYTGFVYSHPLQNDLILRGKGILSYSLIHQGKVKEKDGLNLEIAAKDYHYVDGELGISLAKTLYDDSKKSTLSAGISGIFGLSGYDNKDLKAKVRNSSTGYNIMGDKTKKDAVKIYLDYNMQLDLGFNYGLEGTYITNNDQSDVKIGLKAGYSF</sequence>
<dbReference type="Pfam" id="PF03797">
    <property type="entry name" value="Autotransporter"/>
    <property type="match status" value="1"/>
</dbReference>
<dbReference type="AlphaFoldDB" id="A0AB73BTV0"/>
<feature type="signal peptide" evidence="2">
    <location>
        <begin position="1"/>
        <end position="19"/>
    </location>
</feature>
<dbReference type="RefSeq" id="WP_035934057.1">
    <property type="nucleotide sequence ID" value="NZ_JAAC01000190.1"/>
</dbReference>
<feature type="coiled-coil region" evidence="1">
    <location>
        <begin position="365"/>
        <end position="399"/>
    </location>
</feature>
<evidence type="ECO:0000259" key="3">
    <source>
        <dbReference type="PROSITE" id="PS51208"/>
    </source>
</evidence>
<protein>
    <recommendedName>
        <fullName evidence="3">Autotransporter domain-containing protein</fullName>
    </recommendedName>
</protein>
<proteinExistence type="predicted"/>
<feature type="coiled-coil region" evidence="1">
    <location>
        <begin position="823"/>
        <end position="888"/>
    </location>
</feature>
<dbReference type="EMBL" id="JAAC01000190">
    <property type="protein sequence ID" value="KDE61296.1"/>
    <property type="molecule type" value="Genomic_DNA"/>
</dbReference>
<feature type="domain" description="Autotransporter" evidence="3">
    <location>
        <begin position="988"/>
        <end position="1272"/>
    </location>
</feature>
<dbReference type="PROSITE" id="PS51208">
    <property type="entry name" value="AUTOTRANSPORTER"/>
    <property type="match status" value="1"/>
</dbReference>
<reference evidence="4 5" key="1">
    <citation type="submission" date="2014-01" db="EMBL/GenBank/DDBJ databases">
        <title>Comparative genomics of Fusobacterium necrophorum wild isolates.</title>
        <authorList>
            <person name="Kittichotirat W."/>
            <person name="Bumgarner R.E."/>
            <person name="Lawrence P."/>
        </authorList>
    </citation>
    <scope>NUCLEOTIDE SEQUENCE [LARGE SCALE GENOMIC DNA]</scope>
    <source>
        <strain evidence="4 5">BL</strain>
    </source>
</reference>
<dbReference type="SUPFAM" id="SSF103515">
    <property type="entry name" value="Autotransporter"/>
    <property type="match status" value="1"/>
</dbReference>
<organism evidence="4 5">
    <name type="scientific">Fusobacterium necrophorum BL</name>
    <dbReference type="NCBI Taxonomy" id="1441732"/>
    <lineage>
        <taxon>Bacteria</taxon>
        <taxon>Fusobacteriati</taxon>
        <taxon>Fusobacteriota</taxon>
        <taxon>Fusobacteriia</taxon>
        <taxon>Fusobacteriales</taxon>
        <taxon>Fusobacteriaceae</taxon>
        <taxon>Fusobacterium</taxon>
    </lineage>
</organism>
<feature type="chain" id="PRO_5044491525" description="Autotransporter domain-containing protein" evidence="2">
    <location>
        <begin position="20"/>
        <end position="1272"/>
    </location>
</feature>
<accession>A0AB73BTV0</accession>
<dbReference type="Gene3D" id="2.40.128.130">
    <property type="entry name" value="Autotransporter beta-domain"/>
    <property type="match status" value="1"/>
</dbReference>
<evidence type="ECO:0000313" key="5">
    <source>
        <dbReference type="Proteomes" id="UP000027473"/>
    </source>
</evidence>
<keyword evidence="2" id="KW-0732">Signal</keyword>